<comment type="cofactor">
    <cofactor evidence="1">
        <name>Mg(2+)</name>
        <dbReference type="ChEBI" id="CHEBI:18420"/>
    </cofactor>
</comment>
<dbReference type="Gene3D" id="3.40.50.10330">
    <property type="entry name" value="Probable inorganic polyphosphate/atp-NAD kinase, domain 1"/>
    <property type="match status" value="1"/>
</dbReference>
<evidence type="ECO:0000256" key="3">
    <source>
        <dbReference type="ARBA" id="ARBA00022679"/>
    </source>
</evidence>
<dbReference type="Gene3D" id="2.60.200.40">
    <property type="match status" value="1"/>
</dbReference>
<dbReference type="EC" id="2.7.1.-" evidence="13"/>
<dbReference type="SUPFAM" id="SSF111331">
    <property type="entry name" value="NAD kinase/diacylglycerol kinase-like"/>
    <property type="match status" value="1"/>
</dbReference>
<dbReference type="PROSITE" id="PS50146">
    <property type="entry name" value="DAGK"/>
    <property type="match status" value="1"/>
</dbReference>
<dbReference type="NCBIfam" id="TIGR00147">
    <property type="entry name" value="YegS/Rv2252/BmrU family lipid kinase"/>
    <property type="match status" value="1"/>
</dbReference>
<feature type="domain" description="DAGKc" evidence="12">
    <location>
        <begin position="1"/>
        <end position="131"/>
    </location>
</feature>
<keyword evidence="8" id="KW-0460">Magnesium</keyword>
<dbReference type="InterPro" id="IPR016064">
    <property type="entry name" value="NAD/diacylglycerol_kinase_sf"/>
</dbReference>
<evidence type="ECO:0000256" key="6">
    <source>
        <dbReference type="ARBA" id="ARBA00022777"/>
    </source>
</evidence>
<dbReference type="EMBL" id="JBHTKA010000008">
    <property type="protein sequence ID" value="MFD1002495.1"/>
    <property type="molecule type" value="Genomic_DNA"/>
</dbReference>
<keyword evidence="2" id="KW-0444">Lipid biosynthesis</keyword>
<dbReference type="RefSeq" id="WP_377583667.1">
    <property type="nucleotide sequence ID" value="NZ_JBHTKA010000008.1"/>
</dbReference>
<dbReference type="InterPro" id="IPR017438">
    <property type="entry name" value="ATP-NAD_kinase_N"/>
</dbReference>
<organism evidence="13 14">
    <name type="scientific">Ohtaekwangia kribbensis</name>
    <dbReference type="NCBI Taxonomy" id="688913"/>
    <lineage>
        <taxon>Bacteria</taxon>
        <taxon>Pseudomonadati</taxon>
        <taxon>Bacteroidota</taxon>
        <taxon>Cytophagia</taxon>
        <taxon>Cytophagales</taxon>
        <taxon>Fulvivirgaceae</taxon>
        <taxon>Ohtaekwangia</taxon>
    </lineage>
</organism>
<dbReference type="Pfam" id="PF19279">
    <property type="entry name" value="YegS_C"/>
    <property type="match status" value="1"/>
</dbReference>
<keyword evidence="4" id="KW-0479">Metal-binding</keyword>
<keyword evidence="14" id="KW-1185">Reference proteome</keyword>
<dbReference type="SMART" id="SM00046">
    <property type="entry name" value="DAGKc"/>
    <property type="match status" value="1"/>
</dbReference>
<dbReference type="Proteomes" id="UP001597112">
    <property type="component" value="Unassembled WGS sequence"/>
</dbReference>
<dbReference type="InterPro" id="IPR005218">
    <property type="entry name" value="Diacylglycerol/lipid_kinase"/>
</dbReference>
<keyword evidence="9" id="KW-0443">Lipid metabolism</keyword>
<evidence type="ECO:0000256" key="5">
    <source>
        <dbReference type="ARBA" id="ARBA00022741"/>
    </source>
</evidence>
<gene>
    <name evidence="13" type="ORF">ACFQ21_24435</name>
</gene>
<evidence type="ECO:0000256" key="11">
    <source>
        <dbReference type="ARBA" id="ARBA00023264"/>
    </source>
</evidence>
<evidence type="ECO:0000256" key="7">
    <source>
        <dbReference type="ARBA" id="ARBA00022840"/>
    </source>
</evidence>
<dbReference type="PANTHER" id="PTHR12358:SF106">
    <property type="entry name" value="LIPID KINASE YEGS"/>
    <property type="match status" value="1"/>
</dbReference>
<dbReference type="InterPro" id="IPR001206">
    <property type="entry name" value="Diacylglycerol_kinase_cat_dom"/>
</dbReference>
<accession>A0ABW3KAQ6</accession>
<evidence type="ECO:0000256" key="2">
    <source>
        <dbReference type="ARBA" id="ARBA00022516"/>
    </source>
</evidence>
<keyword evidence="5" id="KW-0547">Nucleotide-binding</keyword>
<keyword evidence="7" id="KW-0067">ATP-binding</keyword>
<sequence length="302" mass="33676">MRIAVILNGISLERRYFYRKVVPMLRLVYETEVFETLSRNDAFSLASKAVDSHYDVIIAAGGDGTLHQVVNGILKGREGYKNLPALVVFPVGTGNDFARTLNIPSDPVKLMQLLQKSEPQYLDVGEVLYTTDAGAKDHRYFVNVADIGMGPQVVKKVLNSDRAFGSAFTYYISIITTFFTYRPMVVTARTSSWNWQGKLRTLAIGNGGYYGHGLCIAPEAKPNDGILDAFICGNVSVLDFIRYSVPLKKGKYIHHREVFYKNTDAIDLDSEKECLIEADGELLGKLPARIQITPLKLKMLLP</sequence>
<evidence type="ECO:0000313" key="14">
    <source>
        <dbReference type="Proteomes" id="UP001597112"/>
    </source>
</evidence>
<evidence type="ECO:0000256" key="10">
    <source>
        <dbReference type="ARBA" id="ARBA00023209"/>
    </source>
</evidence>
<proteinExistence type="predicted"/>
<dbReference type="PANTHER" id="PTHR12358">
    <property type="entry name" value="SPHINGOSINE KINASE"/>
    <property type="match status" value="1"/>
</dbReference>
<dbReference type="GO" id="GO:0016301">
    <property type="term" value="F:kinase activity"/>
    <property type="evidence" value="ECO:0007669"/>
    <property type="project" value="UniProtKB-KW"/>
</dbReference>
<evidence type="ECO:0000313" key="13">
    <source>
        <dbReference type="EMBL" id="MFD1002495.1"/>
    </source>
</evidence>
<keyword evidence="6 13" id="KW-0418">Kinase</keyword>
<evidence type="ECO:0000256" key="1">
    <source>
        <dbReference type="ARBA" id="ARBA00001946"/>
    </source>
</evidence>
<name>A0ABW3KAQ6_9BACT</name>
<keyword evidence="10" id="KW-0594">Phospholipid biosynthesis</keyword>
<dbReference type="Pfam" id="PF00781">
    <property type="entry name" value="DAGK_cat"/>
    <property type="match status" value="1"/>
</dbReference>
<reference evidence="14" key="1">
    <citation type="journal article" date="2019" name="Int. J. Syst. Evol. Microbiol.">
        <title>The Global Catalogue of Microorganisms (GCM) 10K type strain sequencing project: providing services to taxonomists for standard genome sequencing and annotation.</title>
        <authorList>
            <consortium name="The Broad Institute Genomics Platform"/>
            <consortium name="The Broad Institute Genome Sequencing Center for Infectious Disease"/>
            <person name="Wu L."/>
            <person name="Ma J."/>
        </authorList>
    </citation>
    <scope>NUCLEOTIDE SEQUENCE [LARGE SCALE GENOMIC DNA]</scope>
    <source>
        <strain evidence="14">CCUG 58938</strain>
    </source>
</reference>
<protein>
    <submittedName>
        <fullName evidence="13">Diacylglycerol/lipid kinase family protein</fullName>
        <ecNumber evidence="13">2.7.1.-</ecNumber>
    </submittedName>
</protein>
<keyword evidence="11" id="KW-1208">Phospholipid metabolism</keyword>
<keyword evidence="3 13" id="KW-0808">Transferase</keyword>
<comment type="caution">
    <text evidence="13">The sequence shown here is derived from an EMBL/GenBank/DDBJ whole genome shotgun (WGS) entry which is preliminary data.</text>
</comment>
<dbReference type="InterPro" id="IPR050187">
    <property type="entry name" value="Lipid_Phosphate_FormReg"/>
</dbReference>
<evidence type="ECO:0000259" key="12">
    <source>
        <dbReference type="PROSITE" id="PS50146"/>
    </source>
</evidence>
<evidence type="ECO:0000256" key="4">
    <source>
        <dbReference type="ARBA" id="ARBA00022723"/>
    </source>
</evidence>
<evidence type="ECO:0000256" key="9">
    <source>
        <dbReference type="ARBA" id="ARBA00023098"/>
    </source>
</evidence>
<evidence type="ECO:0000256" key="8">
    <source>
        <dbReference type="ARBA" id="ARBA00022842"/>
    </source>
</evidence>
<dbReference type="InterPro" id="IPR045540">
    <property type="entry name" value="YegS/DAGK_C"/>
</dbReference>